<keyword evidence="1" id="KW-0732">Signal</keyword>
<dbReference type="PANTHER" id="PTHR38834:SF3">
    <property type="entry name" value="SOLUTE-BINDING PROTEIN FAMILY 3_N-TERMINAL DOMAIN-CONTAINING PROTEIN"/>
    <property type="match status" value="1"/>
</dbReference>
<dbReference type="Gene3D" id="3.40.190.10">
    <property type="entry name" value="Periplasmic binding protein-like II"/>
    <property type="match status" value="2"/>
</dbReference>
<dbReference type="EMBL" id="JBHSUS010000001">
    <property type="protein sequence ID" value="MFC6441373.1"/>
    <property type="molecule type" value="Genomic_DNA"/>
</dbReference>
<feature type="chain" id="PRO_5045260472" evidence="1">
    <location>
        <begin position="19"/>
        <end position="240"/>
    </location>
</feature>
<dbReference type="PANTHER" id="PTHR38834">
    <property type="entry name" value="PERIPLASMIC SUBSTRATE BINDING PROTEIN FAMILY 3"/>
    <property type="match status" value="1"/>
</dbReference>
<sequence length="240" mass="27390">MRCYLLLLTLCAIPFSYASDKGLPKLTVITEDLPPLQITHNNQLVDGIAYQQVQRVLDISELNYNLDVLLWARAFKVATEQPNVLLFSLVRTPEREKHFIWLTQIVDMDLYLVSLKSADINITTLQQARQLLIGVKRHDVVYDYLTGQGFSDQKNLLIMRDTLDTYDGLLRGRVTLAPGNPEVLSAYCKDRTCKTDMFRYNVLIPELRQNFYLAASQGTDPRLLARLKIAIADSGLLVER</sequence>
<proteinExistence type="predicted"/>
<evidence type="ECO:0000313" key="3">
    <source>
        <dbReference type="Proteomes" id="UP001596364"/>
    </source>
</evidence>
<name>A0ABW1XMM9_9ALTE</name>
<dbReference type="Proteomes" id="UP001596364">
    <property type="component" value="Unassembled WGS sequence"/>
</dbReference>
<evidence type="ECO:0000256" key="1">
    <source>
        <dbReference type="SAM" id="SignalP"/>
    </source>
</evidence>
<reference evidence="3" key="1">
    <citation type="journal article" date="2019" name="Int. J. Syst. Evol. Microbiol.">
        <title>The Global Catalogue of Microorganisms (GCM) 10K type strain sequencing project: providing services to taxonomists for standard genome sequencing and annotation.</title>
        <authorList>
            <consortium name="The Broad Institute Genomics Platform"/>
            <consortium name="The Broad Institute Genome Sequencing Center for Infectious Disease"/>
            <person name="Wu L."/>
            <person name="Ma J."/>
        </authorList>
    </citation>
    <scope>NUCLEOTIDE SEQUENCE [LARGE SCALE GENOMIC DNA]</scope>
    <source>
        <strain evidence="3">CGMCC 1.16031</strain>
    </source>
</reference>
<protein>
    <submittedName>
        <fullName evidence="2">Substrate-binding periplasmic protein</fullName>
    </submittedName>
</protein>
<keyword evidence="3" id="KW-1185">Reference proteome</keyword>
<organism evidence="2 3">
    <name type="scientific">Pseudobowmanella zhangzhouensis</name>
    <dbReference type="NCBI Taxonomy" id="1537679"/>
    <lineage>
        <taxon>Bacteria</taxon>
        <taxon>Pseudomonadati</taxon>
        <taxon>Pseudomonadota</taxon>
        <taxon>Gammaproteobacteria</taxon>
        <taxon>Alteromonadales</taxon>
        <taxon>Alteromonadaceae</taxon>
    </lineage>
</organism>
<comment type="caution">
    <text evidence="2">The sequence shown here is derived from an EMBL/GenBank/DDBJ whole genome shotgun (WGS) entry which is preliminary data.</text>
</comment>
<gene>
    <name evidence="2" type="ORF">ACFP85_14565</name>
</gene>
<dbReference type="SUPFAM" id="SSF53850">
    <property type="entry name" value="Periplasmic binding protein-like II"/>
    <property type="match status" value="1"/>
</dbReference>
<evidence type="ECO:0000313" key="2">
    <source>
        <dbReference type="EMBL" id="MFC6441373.1"/>
    </source>
</evidence>
<dbReference type="RefSeq" id="WP_131257863.1">
    <property type="nucleotide sequence ID" value="NZ_JBHSUS010000001.1"/>
</dbReference>
<feature type="signal peptide" evidence="1">
    <location>
        <begin position="1"/>
        <end position="18"/>
    </location>
</feature>
<accession>A0ABW1XMM9</accession>